<evidence type="ECO:0000313" key="2">
    <source>
        <dbReference type="EMBL" id="RLK50607.1"/>
    </source>
</evidence>
<evidence type="ECO:0000256" key="1">
    <source>
        <dbReference type="SAM" id="Phobius"/>
    </source>
</evidence>
<keyword evidence="1" id="KW-1133">Transmembrane helix</keyword>
<comment type="caution">
    <text evidence="2">The sequence shown here is derived from an EMBL/GenBank/DDBJ whole genome shotgun (WGS) entry which is preliminary data.</text>
</comment>
<dbReference type="RefSeq" id="WP_121441088.1">
    <property type="nucleotide sequence ID" value="NZ_RCDA01000001.1"/>
</dbReference>
<dbReference type="Proteomes" id="UP000275461">
    <property type="component" value="Unassembled WGS sequence"/>
</dbReference>
<name>A0A498C6C9_9GAMM</name>
<proteinExistence type="predicted"/>
<dbReference type="AlphaFoldDB" id="A0A498C6C9"/>
<gene>
    <name evidence="2" type="ORF">DFR31_0513</name>
</gene>
<evidence type="ECO:0000313" key="3">
    <source>
        <dbReference type="Proteomes" id="UP000275461"/>
    </source>
</evidence>
<sequence>MAFKRLWSRLPVYERHNPIAYLALRRHSPLAILGAVLLVLPIIFVLILWALLPWLLAPASTPQMPAVSTSDTSPLIRRIEDHWQQAARGSHLHVDLTTQELNTLLAHGLVTSGAADRGVVLQLATNPDQLRIYGVLPTSEGQTTLARGTRGRPVGLDVLLRGRVEGSTLVFRVEDVSMGRIGVPTFLALAALHSNLGLPGIVSINAGKGELRMDPRALLPDRHEVSVRELFVQESGIRVHLGPGR</sequence>
<keyword evidence="3" id="KW-1185">Reference proteome</keyword>
<organism evidence="2 3">
    <name type="scientific">Alkalispirillum mobile</name>
    <dbReference type="NCBI Taxonomy" id="85925"/>
    <lineage>
        <taxon>Bacteria</taxon>
        <taxon>Pseudomonadati</taxon>
        <taxon>Pseudomonadota</taxon>
        <taxon>Gammaproteobacteria</taxon>
        <taxon>Chromatiales</taxon>
        <taxon>Ectothiorhodospiraceae</taxon>
        <taxon>Alkalispirillum</taxon>
    </lineage>
</organism>
<reference evidence="2 3" key="1">
    <citation type="submission" date="2018-10" db="EMBL/GenBank/DDBJ databases">
        <title>Genomic Encyclopedia of Type Strains, Phase IV (KMG-IV): sequencing the most valuable type-strain genomes for metagenomic binning, comparative biology and taxonomic classification.</title>
        <authorList>
            <person name="Goeker M."/>
        </authorList>
    </citation>
    <scope>NUCLEOTIDE SEQUENCE [LARGE SCALE GENOMIC DNA]</scope>
    <source>
        <strain evidence="2 3">DSM 12769</strain>
    </source>
</reference>
<keyword evidence="1" id="KW-0472">Membrane</keyword>
<feature type="transmembrane region" description="Helical" evidence="1">
    <location>
        <begin position="30"/>
        <end position="56"/>
    </location>
</feature>
<protein>
    <submittedName>
        <fullName evidence="2">Uncharacterized protein</fullName>
    </submittedName>
</protein>
<dbReference type="EMBL" id="RCDA01000001">
    <property type="protein sequence ID" value="RLK50607.1"/>
    <property type="molecule type" value="Genomic_DNA"/>
</dbReference>
<keyword evidence="1" id="KW-0812">Transmembrane</keyword>
<accession>A0A498C6C9</accession>